<proteinExistence type="predicted"/>
<comment type="caution">
    <text evidence="2">The sequence shown here is derived from an EMBL/GenBank/DDBJ whole genome shotgun (WGS) entry which is preliminary data.</text>
</comment>
<name>A0ABR2L348_9EUKA</name>
<evidence type="ECO:0000313" key="2">
    <source>
        <dbReference type="EMBL" id="KAK8897776.1"/>
    </source>
</evidence>
<feature type="region of interest" description="Disordered" evidence="1">
    <location>
        <begin position="78"/>
        <end position="102"/>
    </location>
</feature>
<protein>
    <submittedName>
        <fullName evidence="2">Uncharacterized protein</fullName>
    </submittedName>
</protein>
<evidence type="ECO:0000256" key="1">
    <source>
        <dbReference type="SAM" id="MobiDB-lite"/>
    </source>
</evidence>
<evidence type="ECO:0000313" key="3">
    <source>
        <dbReference type="Proteomes" id="UP001470230"/>
    </source>
</evidence>
<reference evidence="2 3" key="1">
    <citation type="submission" date="2024-04" db="EMBL/GenBank/DDBJ databases">
        <title>Tritrichomonas musculus Genome.</title>
        <authorList>
            <person name="Alves-Ferreira E."/>
            <person name="Grigg M."/>
            <person name="Lorenzi H."/>
            <person name="Galac M."/>
        </authorList>
    </citation>
    <scope>NUCLEOTIDE SEQUENCE [LARGE SCALE GENOMIC DNA]</scope>
    <source>
        <strain evidence="2 3">EAF2021</strain>
    </source>
</reference>
<feature type="region of interest" description="Disordered" evidence="1">
    <location>
        <begin position="21"/>
        <end position="49"/>
    </location>
</feature>
<dbReference type="EMBL" id="JAPFFF010000001">
    <property type="protein sequence ID" value="KAK8897776.1"/>
    <property type="molecule type" value="Genomic_DNA"/>
</dbReference>
<keyword evidence="3" id="KW-1185">Reference proteome</keyword>
<organism evidence="2 3">
    <name type="scientific">Tritrichomonas musculus</name>
    <dbReference type="NCBI Taxonomy" id="1915356"/>
    <lineage>
        <taxon>Eukaryota</taxon>
        <taxon>Metamonada</taxon>
        <taxon>Parabasalia</taxon>
        <taxon>Tritrichomonadida</taxon>
        <taxon>Tritrichomonadidae</taxon>
        <taxon>Tritrichomonas</taxon>
    </lineage>
</organism>
<dbReference type="Proteomes" id="UP001470230">
    <property type="component" value="Unassembled WGS sequence"/>
</dbReference>
<sequence>MPAKSIGKSVMARADALAGVRADAKVQPAPARAVEGNARKQGTRAARPINDEQQVRRVVRCAVLPAVLKARVAPLPAAARAEPQVRPVRNHARLPHEVLQDV</sequence>
<accession>A0ABR2L348</accession>
<gene>
    <name evidence="2" type="ORF">M9Y10_000004</name>
</gene>